<name>A0ACA9MQ49_9GLOM</name>
<gene>
    <name evidence="1" type="ORF">SPELUC_LOCUS7350</name>
</gene>
<comment type="caution">
    <text evidence="1">The sequence shown here is derived from an EMBL/GenBank/DDBJ whole genome shotgun (WGS) entry which is preliminary data.</text>
</comment>
<organism evidence="1 2">
    <name type="scientific">Cetraspora pellucida</name>
    <dbReference type="NCBI Taxonomy" id="1433469"/>
    <lineage>
        <taxon>Eukaryota</taxon>
        <taxon>Fungi</taxon>
        <taxon>Fungi incertae sedis</taxon>
        <taxon>Mucoromycota</taxon>
        <taxon>Glomeromycotina</taxon>
        <taxon>Glomeromycetes</taxon>
        <taxon>Diversisporales</taxon>
        <taxon>Gigasporaceae</taxon>
        <taxon>Cetraspora</taxon>
    </lineage>
</organism>
<keyword evidence="2" id="KW-1185">Reference proteome</keyword>
<evidence type="ECO:0000313" key="1">
    <source>
        <dbReference type="EMBL" id="CAG8606947.1"/>
    </source>
</evidence>
<accession>A0ACA9MQ49</accession>
<sequence>MSTYNTIFKEVDSILGNNLASISLSLQRAQMKQTLLYQEILITINQVKEWNVNYNDIIKQLYKACQIHLAELMTNISFNTIKELWKCSNAVSEDVSEELTGILMQFIMKYYYDTGLGIKDTLSLPSTMLQEFFTATKVIKSIFTITEITDSTSNATEVTESISNLVLISFTTNQKYSTSDNKLENTNTVLKTCSYCSDKGHNIHSCQKYKSDEGNKENC</sequence>
<reference evidence="1" key="1">
    <citation type="submission" date="2021-06" db="EMBL/GenBank/DDBJ databases">
        <authorList>
            <person name="Kallberg Y."/>
            <person name="Tangrot J."/>
            <person name="Rosling A."/>
        </authorList>
    </citation>
    <scope>NUCLEOTIDE SEQUENCE</scope>
    <source>
        <strain evidence="1">28 12/20/2015</strain>
    </source>
</reference>
<proteinExistence type="predicted"/>
<evidence type="ECO:0000313" key="2">
    <source>
        <dbReference type="Proteomes" id="UP000789366"/>
    </source>
</evidence>
<dbReference type="Proteomes" id="UP000789366">
    <property type="component" value="Unassembled WGS sequence"/>
</dbReference>
<protein>
    <submittedName>
        <fullName evidence="1">1101_t:CDS:1</fullName>
    </submittedName>
</protein>
<dbReference type="EMBL" id="CAJVPW010009582">
    <property type="protein sequence ID" value="CAG8606947.1"/>
    <property type="molecule type" value="Genomic_DNA"/>
</dbReference>